<organism evidence="2 3">
    <name type="scientific">Suillus luteus UH-Slu-Lm8-n1</name>
    <dbReference type="NCBI Taxonomy" id="930992"/>
    <lineage>
        <taxon>Eukaryota</taxon>
        <taxon>Fungi</taxon>
        <taxon>Dikarya</taxon>
        <taxon>Basidiomycota</taxon>
        <taxon>Agaricomycotina</taxon>
        <taxon>Agaricomycetes</taxon>
        <taxon>Agaricomycetidae</taxon>
        <taxon>Boletales</taxon>
        <taxon>Suillineae</taxon>
        <taxon>Suillaceae</taxon>
        <taxon>Suillus</taxon>
    </lineage>
</organism>
<evidence type="ECO:0000313" key="2">
    <source>
        <dbReference type="EMBL" id="KIK46177.1"/>
    </source>
</evidence>
<sequence length="67" mass="7770">MSTLWASAVVSLFLFLAAILEDIRHLYDISHLFTRATSCLFHEILAGFHKASTMFSRINENEDFWMC</sequence>
<feature type="chain" id="PRO_5002207369" evidence="1">
    <location>
        <begin position="21"/>
        <end position="67"/>
    </location>
</feature>
<dbReference type="InParanoid" id="A0A0D0BJQ6"/>
<evidence type="ECO:0000256" key="1">
    <source>
        <dbReference type="SAM" id="SignalP"/>
    </source>
</evidence>
<keyword evidence="1" id="KW-0732">Signal</keyword>
<accession>A0A0D0BJQ6</accession>
<dbReference type="AlphaFoldDB" id="A0A0D0BJQ6"/>
<evidence type="ECO:0000313" key="3">
    <source>
        <dbReference type="Proteomes" id="UP000054485"/>
    </source>
</evidence>
<name>A0A0D0BJQ6_9AGAM</name>
<feature type="signal peptide" evidence="1">
    <location>
        <begin position="1"/>
        <end position="20"/>
    </location>
</feature>
<gene>
    <name evidence="2" type="ORF">CY34DRAFT_800686</name>
</gene>
<proteinExistence type="predicted"/>
<protein>
    <submittedName>
        <fullName evidence="2">Uncharacterized protein</fullName>
    </submittedName>
</protein>
<keyword evidence="3" id="KW-1185">Reference proteome</keyword>
<reference evidence="3" key="2">
    <citation type="submission" date="2015-01" db="EMBL/GenBank/DDBJ databases">
        <title>Evolutionary Origins and Diversification of the Mycorrhizal Mutualists.</title>
        <authorList>
            <consortium name="DOE Joint Genome Institute"/>
            <consortium name="Mycorrhizal Genomics Consortium"/>
            <person name="Kohler A."/>
            <person name="Kuo A."/>
            <person name="Nagy L.G."/>
            <person name="Floudas D."/>
            <person name="Copeland A."/>
            <person name="Barry K.W."/>
            <person name="Cichocki N."/>
            <person name="Veneault-Fourrey C."/>
            <person name="LaButti K."/>
            <person name="Lindquist E.A."/>
            <person name="Lipzen A."/>
            <person name="Lundell T."/>
            <person name="Morin E."/>
            <person name="Murat C."/>
            <person name="Riley R."/>
            <person name="Ohm R."/>
            <person name="Sun H."/>
            <person name="Tunlid A."/>
            <person name="Henrissat B."/>
            <person name="Grigoriev I.V."/>
            <person name="Hibbett D.S."/>
            <person name="Martin F."/>
        </authorList>
    </citation>
    <scope>NUCLEOTIDE SEQUENCE [LARGE SCALE GENOMIC DNA]</scope>
    <source>
        <strain evidence="3">UH-Slu-Lm8-n1</strain>
    </source>
</reference>
<dbReference type="Proteomes" id="UP000054485">
    <property type="component" value="Unassembled WGS sequence"/>
</dbReference>
<reference evidence="2 3" key="1">
    <citation type="submission" date="2014-04" db="EMBL/GenBank/DDBJ databases">
        <authorList>
            <consortium name="DOE Joint Genome Institute"/>
            <person name="Kuo A."/>
            <person name="Ruytinx J."/>
            <person name="Rineau F."/>
            <person name="Colpaert J."/>
            <person name="Kohler A."/>
            <person name="Nagy L.G."/>
            <person name="Floudas D."/>
            <person name="Copeland A."/>
            <person name="Barry K.W."/>
            <person name="Cichocki N."/>
            <person name="Veneault-Fourrey C."/>
            <person name="LaButti K."/>
            <person name="Lindquist E.A."/>
            <person name="Lipzen A."/>
            <person name="Lundell T."/>
            <person name="Morin E."/>
            <person name="Murat C."/>
            <person name="Sun H."/>
            <person name="Tunlid A."/>
            <person name="Henrissat B."/>
            <person name="Grigoriev I.V."/>
            <person name="Hibbett D.S."/>
            <person name="Martin F."/>
            <person name="Nordberg H.P."/>
            <person name="Cantor M.N."/>
            <person name="Hua S.X."/>
        </authorList>
    </citation>
    <scope>NUCLEOTIDE SEQUENCE [LARGE SCALE GENOMIC DNA]</scope>
    <source>
        <strain evidence="2 3">UH-Slu-Lm8-n1</strain>
    </source>
</reference>
<dbReference type="EMBL" id="KN835162">
    <property type="protein sequence ID" value="KIK46177.1"/>
    <property type="molecule type" value="Genomic_DNA"/>
</dbReference>
<dbReference type="HOGENOM" id="CLU_2814127_0_0_1"/>